<reference evidence="1 2" key="1">
    <citation type="submission" date="2016-06" db="EMBL/GenBank/DDBJ databases">
        <title>Comparative genomics of the ectomycorrhizal sister species Rhizopogon vinicolor and Rhizopogon vesiculosus (Basidiomycota: Boletales) reveals a divergence of the mating type B locus.</title>
        <authorList>
            <consortium name="DOE Joint Genome Institute"/>
            <person name="Mujic A.B."/>
            <person name="Kuo A."/>
            <person name="Tritt A."/>
            <person name="Lipzen A."/>
            <person name="Chen C."/>
            <person name="Johnson J."/>
            <person name="Sharma A."/>
            <person name="Barry K."/>
            <person name="Grigoriev I.V."/>
            <person name="Spatafora J.W."/>
        </authorList>
    </citation>
    <scope>NUCLEOTIDE SEQUENCE [LARGE SCALE GENOMIC DNA]</scope>
    <source>
        <strain evidence="1 2">AM-OR11-026</strain>
    </source>
</reference>
<dbReference type="Proteomes" id="UP000092154">
    <property type="component" value="Unassembled WGS sequence"/>
</dbReference>
<evidence type="ECO:0000313" key="2">
    <source>
        <dbReference type="Proteomes" id="UP000092154"/>
    </source>
</evidence>
<accession>A0A1B7MPL9</accession>
<name>A0A1B7MPL9_9AGAM</name>
<gene>
    <name evidence="1" type="ORF">K503DRAFT_785702</name>
</gene>
<proteinExistence type="predicted"/>
<organism evidence="1 2">
    <name type="scientific">Rhizopogon vinicolor AM-OR11-026</name>
    <dbReference type="NCBI Taxonomy" id="1314800"/>
    <lineage>
        <taxon>Eukaryota</taxon>
        <taxon>Fungi</taxon>
        <taxon>Dikarya</taxon>
        <taxon>Basidiomycota</taxon>
        <taxon>Agaricomycotina</taxon>
        <taxon>Agaricomycetes</taxon>
        <taxon>Agaricomycetidae</taxon>
        <taxon>Boletales</taxon>
        <taxon>Suillineae</taxon>
        <taxon>Rhizopogonaceae</taxon>
        <taxon>Rhizopogon</taxon>
    </lineage>
</organism>
<evidence type="ECO:0000313" key="1">
    <source>
        <dbReference type="EMBL" id="OAX34527.1"/>
    </source>
</evidence>
<sequence length="205" mass="23211">MIIPLHTVGVVSRPHWDYGHMLSFINSPHSSAVLNPTPSKQPHCSNSQDKMSPLATVLLSSKLRQHKTNRHCMLLGDLNNLARRGKQHSISRANHKAKLRHRCRKLYLLLHRRLLHLPRLIVLPPAMQQQRSHNLLPPARVPRAAAADSRGDSRSIRISTSLEKPIVFVPCKRETLNLKALFGTTRHYAALRGTMRHYAALRGTT</sequence>
<dbReference type="OrthoDB" id="2709158at2759"/>
<dbReference type="AlphaFoldDB" id="A0A1B7MPL9"/>
<dbReference type="EMBL" id="KV448600">
    <property type="protein sequence ID" value="OAX34527.1"/>
    <property type="molecule type" value="Genomic_DNA"/>
</dbReference>
<protein>
    <submittedName>
        <fullName evidence="1">Uncharacterized protein</fullName>
    </submittedName>
</protein>
<dbReference type="InParanoid" id="A0A1B7MPL9"/>
<keyword evidence="2" id="KW-1185">Reference proteome</keyword>